<comment type="caution">
    <text evidence="2">The sequence shown here is derived from an EMBL/GenBank/DDBJ whole genome shotgun (WGS) entry which is preliminary data.</text>
</comment>
<feature type="transmembrane region" description="Helical" evidence="1">
    <location>
        <begin position="173"/>
        <end position="195"/>
    </location>
</feature>
<dbReference type="PANTHER" id="PTHR36832:SF1">
    <property type="entry name" value="SLR1174 PROTEIN"/>
    <property type="match status" value="1"/>
</dbReference>
<evidence type="ECO:0000313" key="3">
    <source>
        <dbReference type="Proteomes" id="UP000288669"/>
    </source>
</evidence>
<proteinExistence type="predicted"/>
<feature type="transmembrane region" description="Helical" evidence="1">
    <location>
        <begin position="101"/>
        <end position="129"/>
    </location>
</feature>
<sequence length="254" mass="29272">MKKYGYIFMTQFQTMLEYKFHLITSLFSNFLTIIISFYIWQSVYMSSGKGVIGGYTQAQMLKYIILVNFLSIVFSFDYVVRLGGLIRSGKLSTLLLRPISLLGESFFNFLGTKILYIFFLLLSLCFLGSTSFLLVFLYFLVVFVLFFLVLSAIGTIGFWLIQMWPLRPVLSGLYALLGGLFFPLNLLPQSIYQIVMYNPFALIGYHTANIFQNHYSTEKVLFLTLISLIWATLFYVLYVWGLKKGLKKYEGMGA</sequence>
<feature type="transmembrane region" description="Helical" evidence="1">
    <location>
        <begin position="20"/>
        <end position="40"/>
    </location>
</feature>
<dbReference type="PANTHER" id="PTHR36832">
    <property type="entry name" value="SLR1174 PROTEIN-RELATED"/>
    <property type="match status" value="1"/>
</dbReference>
<dbReference type="RefSeq" id="WP_126823949.1">
    <property type="nucleotide sequence ID" value="NZ_JBHLWU010000002.1"/>
</dbReference>
<dbReference type="AlphaFoldDB" id="A0A430AG50"/>
<evidence type="ECO:0000256" key="1">
    <source>
        <dbReference type="SAM" id="Phobius"/>
    </source>
</evidence>
<dbReference type="Proteomes" id="UP000288669">
    <property type="component" value="Unassembled WGS sequence"/>
</dbReference>
<keyword evidence="1" id="KW-0812">Transmembrane</keyword>
<evidence type="ECO:0008006" key="4">
    <source>
        <dbReference type="Google" id="ProtNLM"/>
    </source>
</evidence>
<feature type="transmembrane region" description="Helical" evidence="1">
    <location>
        <begin position="60"/>
        <end position="80"/>
    </location>
</feature>
<gene>
    <name evidence="2" type="ORF">CBF30_06390</name>
</gene>
<dbReference type="InterPro" id="IPR010390">
    <property type="entry name" value="ABC-2_transporter-like"/>
</dbReference>
<dbReference type="EMBL" id="NGJZ01000002">
    <property type="protein sequence ID" value="RSU06885.1"/>
    <property type="molecule type" value="Genomic_DNA"/>
</dbReference>
<name>A0A430AG50_9ENTE</name>
<dbReference type="OrthoDB" id="2027431at2"/>
<keyword evidence="1" id="KW-0472">Membrane</keyword>
<feature type="transmembrane region" description="Helical" evidence="1">
    <location>
        <begin position="220"/>
        <end position="240"/>
    </location>
</feature>
<feature type="transmembrane region" description="Helical" evidence="1">
    <location>
        <begin position="135"/>
        <end position="161"/>
    </location>
</feature>
<evidence type="ECO:0000313" key="2">
    <source>
        <dbReference type="EMBL" id="RSU06885.1"/>
    </source>
</evidence>
<keyword evidence="3" id="KW-1185">Reference proteome</keyword>
<reference evidence="2 3" key="1">
    <citation type="submission" date="2017-05" db="EMBL/GenBank/DDBJ databases">
        <title>Vagococcus spp. assemblies.</title>
        <authorList>
            <person name="Gulvik C.A."/>
        </authorList>
    </citation>
    <scope>NUCLEOTIDE SEQUENCE [LARGE SCALE GENOMIC DNA]</scope>
    <source>
        <strain evidence="2 3">DSM 24756</strain>
    </source>
</reference>
<accession>A0A430AG50</accession>
<protein>
    <recommendedName>
        <fullName evidence="4">ABC-2 type transporter domain-containing protein</fullName>
    </recommendedName>
</protein>
<organism evidence="2 3">
    <name type="scientific">Vagococcus entomophilus</name>
    <dbReference type="NCBI Taxonomy" id="1160095"/>
    <lineage>
        <taxon>Bacteria</taxon>
        <taxon>Bacillati</taxon>
        <taxon>Bacillota</taxon>
        <taxon>Bacilli</taxon>
        <taxon>Lactobacillales</taxon>
        <taxon>Enterococcaceae</taxon>
        <taxon>Vagococcus</taxon>
    </lineage>
</organism>
<dbReference type="Pfam" id="PF06182">
    <property type="entry name" value="ABC2_membrane_6"/>
    <property type="match status" value="1"/>
</dbReference>
<keyword evidence="1" id="KW-1133">Transmembrane helix</keyword>